<evidence type="ECO:0000256" key="1">
    <source>
        <dbReference type="ARBA" id="ARBA00004651"/>
    </source>
</evidence>
<evidence type="ECO:0000256" key="3">
    <source>
        <dbReference type="ARBA" id="ARBA00022692"/>
    </source>
</evidence>
<evidence type="ECO:0000256" key="5">
    <source>
        <dbReference type="ARBA" id="ARBA00023136"/>
    </source>
</evidence>
<feature type="transmembrane region" description="Helical" evidence="6">
    <location>
        <begin position="182"/>
        <end position="201"/>
    </location>
</feature>
<evidence type="ECO:0000256" key="2">
    <source>
        <dbReference type="ARBA" id="ARBA00022475"/>
    </source>
</evidence>
<feature type="transmembrane region" description="Helical" evidence="6">
    <location>
        <begin position="319"/>
        <end position="338"/>
    </location>
</feature>
<comment type="caution">
    <text evidence="7">The sequence shown here is derived from an EMBL/GenBank/DDBJ whole genome shotgun (WGS) entry which is preliminary data.</text>
</comment>
<feature type="transmembrane region" description="Helical" evidence="6">
    <location>
        <begin position="239"/>
        <end position="258"/>
    </location>
</feature>
<feature type="transmembrane region" description="Helical" evidence="6">
    <location>
        <begin position="380"/>
        <end position="400"/>
    </location>
</feature>
<comment type="subcellular location">
    <subcellularLocation>
        <location evidence="1">Cell membrane</location>
        <topology evidence="1">Multi-pass membrane protein</topology>
    </subcellularLocation>
</comment>
<organism evidence="7 8">
    <name type="scientific">Serratia plymuthica</name>
    <dbReference type="NCBI Taxonomy" id="82996"/>
    <lineage>
        <taxon>Bacteria</taxon>
        <taxon>Pseudomonadati</taxon>
        <taxon>Pseudomonadota</taxon>
        <taxon>Gammaproteobacteria</taxon>
        <taxon>Enterobacterales</taxon>
        <taxon>Yersiniaceae</taxon>
        <taxon>Serratia</taxon>
    </lineage>
</organism>
<proteinExistence type="predicted"/>
<dbReference type="PRINTS" id="PR01036">
    <property type="entry name" value="TCRTETB"/>
</dbReference>
<sequence>MSDNSKAVPGMVKNQMSSYKERTTIFTLVLLSALGPASFQIFLPSVPNIIKDLSSTPGVANLTISLSMLSFAFFSLFYGRMADRFENKKLLIIGMLVLIVGSIIGYFSNNIEMVILGRVIQPAGGAAGVVAARAMIMRLYQGEKAAKIMSRLVAAMMTAPLIGVPLGGVLTDNYGWRSNFTFIGLFACVALICVVLMVPTVRNTTENNANFSLLQAYKKLISNHIFSGNVFQFGLSQSAFMIILATSPIVLTTTFGFTAAESSIVLLICSLSVIAGNLLSGRLPDSVLLAQRLKWGSLLGAIFSFAGLVLTLIAPLSLYVLVIPAMLFCFFFGVTAPAAQTSAIGANRELAGTAAGLCMFISMILASIATQFAAEVNDGSPHILMGSVACLAVIAFILALKGSKPESLFNK</sequence>
<dbReference type="PANTHER" id="PTHR43124:SF3">
    <property type="entry name" value="CHLORAMPHENICOL EFFLUX PUMP RV0191"/>
    <property type="match status" value="1"/>
</dbReference>
<keyword evidence="4 6" id="KW-1133">Transmembrane helix</keyword>
<evidence type="ECO:0000256" key="6">
    <source>
        <dbReference type="SAM" id="Phobius"/>
    </source>
</evidence>
<evidence type="ECO:0000313" key="7">
    <source>
        <dbReference type="EMBL" id="PYD37255.1"/>
    </source>
</evidence>
<dbReference type="InterPro" id="IPR011701">
    <property type="entry name" value="MFS"/>
</dbReference>
<dbReference type="Pfam" id="PF07690">
    <property type="entry name" value="MFS_1"/>
    <property type="match status" value="1"/>
</dbReference>
<dbReference type="AlphaFoldDB" id="A0A318NY73"/>
<evidence type="ECO:0000313" key="8">
    <source>
        <dbReference type="Proteomes" id="UP000248196"/>
    </source>
</evidence>
<protein>
    <submittedName>
        <fullName evidence="7">Uncharacterized protein</fullName>
    </submittedName>
</protein>
<feature type="transmembrane region" description="Helical" evidence="6">
    <location>
        <begin position="295"/>
        <end position="313"/>
    </location>
</feature>
<feature type="transmembrane region" description="Helical" evidence="6">
    <location>
        <begin position="264"/>
        <end position="283"/>
    </location>
</feature>
<gene>
    <name evidence="7" type="ORF">CT690_20330</name>
</gene>
<dbReference type="Proteomes" id="UP000248196">
    <property type="component" value="Unassembled WGS sequence"/>
</dbReference>
<dbReference type="InterPro" id="IPR050189">
    <property type="entry name" value="MFS_Efflux_Transporters"/>
</dbReference>
<dbReference type="InterPro" id="IPR020846">
    <property type="entry name" value="MFS_dom"/>
</dbReference>
<accession>A0A318NY73</accession>
<dbReference type="PROSITE" id="PS50850">
    <property type="entry name" value="MFS"/>
    <property type="match status" value="1"/>
</dbReference>
<dbReference type="InterPro" id="IPR036259">
    <property type="entry name" value="MFS_trans_sf"/>
</dbReference>
<dbReference type="SUPFAM" id="SSF103473">
    <property type="entry name" value="MFS general substrate transporter"/>
    <property type="match status" value="1"/>
</dbReference>
<dbReference type="Gene3D" id="1.20.1720.10">
    <property type="entry name" value="Multidrug resistance protein D"/>
    <property type="match status" value="1"/>
</dbReference>
<feature type="transmembrane region" description="Helical" evidence="6">
    <location>
        <begin position="350"/>
        <end position="374"/>
    </location>
</feature>
<feature type="transmembrane region" description="Helical" evidence="6">
    <location>
        <begin position="119"/>
        <end position="140"/>
    </location>
</feature>
<keyword evidence="2" id="KW-1003">Cell membrane</keyword>
<feature type="transmembrane region" description="Helical" evidence="6">
    <location>
        <begin position="90"/>
        <end position="107"/>
    </location>
</feature>
<keyword evidence="3 6" id="KW-0812">Transmembrane</keyword>
<keyword evidence="5 6" id="KW-0472">Membrane</keyword>
<dbReference type="PANTHER" id="PTHR43124">
    <property type="entry name" value="PURINE EFFLUX PUMP PBUE"/>
    <property type="match status" value="1"/>
</dbReference>
<dbReference type="RefSeq" id="WP_110605944.1">
    <property type="nucleotide sequence ID" value="NZ_CP007439.1"/>
</dbReference>
<name>A0A318NY73_SERPL</name>
<dbReference type="GO" id="GO:0022857">
    <property type="term" value="F:transmembrane transporter activity"/>
    <property type="evidence" value="ECO:0007669"/>
    <property type="project" value="InterPro"/>
</dbReference>
<dbReference type="OrthoDB" id="5670831at2"/>
<dbReference type="EMBL" id="PESE01000007">
    <property type="protein sequence ID" value="PYD37255.1"/>
    <property type="molecule type" value="Genomic_DNA"/>
</dbReference>
<feature type="transmembrane region" description="Helical" evidence="6">
    <location>
        <begin position="58"/>
        <end position="78"/>
    </location>
</feature>
<feature type="transmembrane region" description="Helical" evidence="6">
    <location>
        <begin position="152"/>
        <end position="170"/>
    </location>
</feature>
<evidence type="ECO:0000256" key="4">
    <source>
        <dbReference type="ARBA" id="ARBA00022989"/>
    </source>
</evidence>
<dbReference type="GO" id="GO:0005886">
    <property type="term" value="C:plasma membrane"/>
    <property type="evidence" value="ECO:0007669"/>
    <property type="project" value="UniProtKB-SubCell"/>
</dbReference>
<reference evidence="7 8" key="1">
    <citation type="submission" date="2017-11" db="EMBL/GenBank/DDBJ databases">
        <title>Genome sequence of the oocydin A producing rhizobacterium Serratia plymuthica 4Rx5.</title>
        <authorList>
            <person name="Matilla M.A."/>
            <person name="Udaondo Z."/>
            <person name="Salmond G.P.C."/>
        </authorList>
    </citation>
    <scope>NUCLEOTIDE SEQUENCE [LARGE SCALE GENOMIC DNA]</scope>
    <source>
        <strain evidence="7 8">4Rx5</strain>
    </source>
</reference>